<dbReference type="InterPro" id="IPR013098">
    <property type="entry name" value="Ig_I-set"/>
</dbReference>
<feature type="domain" description="Ig-like" evidence="8">
    <location>
        <begin position="910"/>
        <end position="1002"/>
    </location>
</feature>
<feature type="domain" description="Ig-like" evidence="8">
    <location>
        <begin position="1365"/>
        <end position="1443"/>
    </location>
</feature>
<evidence type="ECO:0000313" key="10">
    <source>
        <dbReference type="EMBL" id="KAL2097641.1"/>
    </source>
</evidence>
<reference evidence="10 11" key="1">
    <citation type="submission" date="2024-09" db="EMBL/GenBank/DDBJ databases">
        <title>A chromosome-level genome assembly of Gray's grenadier anchovy, Coilia grayii.</title>
        <authorList>
            <person name="Fu Z."/>
        </authorList>
    </citation>
    <scope>NUCLEOTIDE SEQUENCE [LARGE SCALE GENOMIC DNA]</scope>
    <source>
        <strain evidence="10">G4</strain>
        <tissue evidence="10">Muscle</tissue>
    </source>
</reference>
<dbReference type="GO" id="GO:0005198">
    <property type="term" value="F:structural molecule activity"/>
    <property type="evidence" value="ECO:0007669"/>
    <property type="project" value="UniProtKB-ARBA"/>
</dbReference>
<dbReference type="Gene3D" id="2.60.40.10">
    <property type="entry name" value="Immunoglobulins"/>
    <property type="match status" value="12"/>
</dbReference>
<comment type="caution">
    <text evidence="10">The sequence shown here is derived from an EMBL/GenBank/DDBJ whole genome shotgun (WGS) entry which is preliminary data.</text>
</comment>
<feature type="region of interest" description="Disordered" evidence="7">
    <location>
        <begin position="1"/>
        <end position="31"/>
    </location>
</feature>
<feature type="domain" description="Fibronectin type-III" evidence="9">
    <location>
        <begin position="819"/>
        <end position="918"/>
    </location>
</feature>
<dbReference type="SUPFAM" id="SSF49265">
    <property type="entry name" value="Fibronectin type III"/>
    <property type="match status" value="3"/>
</dbReference>
<dbReference type="GO" id="GO:0005737">
    <property type="term" value="C:cytoplasm"/>
    <property type="evidence" value="ECO:0007669"/>
    <property type="project" value="UniProtKB-SubCell"/>
</dbReference>
<dbReference type="SUPFAM" id="SSF48726">
    <property type="entry name" value="Immunoglobulin"/>
    <property type="match status" value="5"/>
</dbReference>
<dbReference type="SMART" id="SM00060">
    <property type="entry name" value="FN3"/>
    <property type="match status" value="5"/>
</dbReference>
<feature type="domain" description="Ig-like" evidence="8">
    <location>
        <begin position="161"/>
        <end position="252"/>
    </location>
</feature>
<evidence type="ECO:0000256" key="4">
    <source>
        <dbReference type="ARBA" id="ARBA00022737"/>
    </source>
</evidence>
<dbReference type="InterPro" id="IPR007110">
    <property type="entry name" value="Ig-like_dom"/>
</dbReference>
<dbReference type="InterPro" id="IPR003598">
    <property type="entry name" value="Ig_sub2"/>
</dbReference>
<dbReference type="PROSITE" id="PS50853">
    <property type="entry name" value="FN3"/>
    <property type="match status" value="5"/>
</dbReference>
<dbReference type="FunFam" id="2.60.40.10:FF:000233">
    <property type="entry name" value="Myomesin 1"/>
    <property type="match status" value="1"/>
</dbReference>
<feature type="domain" description="Fibronectin type-III" evidence="9">
    <location>
        <begin position="514"/>
        <end position="608"/>
    </location>
</feature>
<dbReference type="InterPro" id="IPR036179">
    <property type="entry name" value="Ig-like_dom_sf"/>
</dbReference>
<dbReference type="PANTHER" id="PTHR13817">
    <property type="entry name" value="TITIN"/>
    <property type="match status" value="1"/>
</dbReference>
<evidence type="ECO:0000256" key="6">
    <source>
        <dbReference type="ARBA" id="ARBA00023319"/>
    </source>
</evidence>
<evidence type="ECO:0000256" key="2">
    <source>
        <dbReference type="ARBA" id="ARBA00022433"/>
    </source>
</evidence>
<dbReference type="InterPro" id="IPR050964">
    <property type="entry name" value="Striated_Muscle_Regulatory"/>
</dbReference>
<dbReference type="Proteomes" id="UP001591681">
    <property type="component" value="Unassembled WGS sequence"/>
</dbReference>
<dbReference type="Pfam" id="PF07679">
    <property type="entry name" value="I-set"/>
    <property type="match status" value="4"/>
</dbReference>
<feature type="domain" description="Ig-like" evidence="8">
    <location>
        <begin position="292"/>
        <end position="372"/>
    </location>
</feature>
<evidence type="ECO:0000256" key="5">
    <source>
        <dbReference type="ARBA" id="ARBA00023179"/>
    </source>
</evidence>
<dbReference type="FunFam" id="2.60.40.10:FF:000179">
    <property type="entry name" value="Myomesin 2"/>
    <property type="match status" value="1"/>
</dbReference>
<dbReference type="FunFam" id="2.60.40.10:FF:000124">
    <property type="entry name" value="Myomesin 1"/>
    <property type="match status" value="1"/>
</dbReference>
<keyword evidence="5" id="KW-0514">Muscle protein</keyword>
<feature type="domain" description="Ig-like" evidence="8">
    <location>
        <begin position="1135"/>
        <end position="1225"/>
    </location>
</feature>
<evidence type="ECO:0000256" key="1">
    <source>
        <dbReference type="ARBA" id="ARBA00004496"/>
    </source>
</evidence>
<dbReference type="PROSITE" id="PS50835">
    <property type="entry name" value="IG_LIKE"/>
    <property type="match status" value="5"/>
</dbReference>
<dbReference type="EMBL" id="JBHFQA010000006">
    <property type="protein sequence ID" value="KAL2097641.1"/>
    <property type="molecule type" value="Genomic_DNA"/>
</dbReference>
<dbReference type="GO" id="GO:0032982">
    <property type="term" value="C:myosin filament"/>
    <property type="evidence" value="ECO:0007669"/>
    <property type="project" value="UniProtKB-KW"/>
</dbReference>
<keyword evidence="11" id="KW-1185">Reference proteome</keyword>
<keyword evidence="4" id="KW-0677">Repeat</keyword>
<dbReference type="SMART" id="SM00408">
    <property type="entry name" value="IGc2"/>
    <property type="match status" value="4"/>
</dbReference>
<dbReference type="FunFam" id="2.60.40.10:FF:000069">
    <property type="entry name" value="Alpha-protein kinase 3"/>
    <property type="match status" value="1"/>
</dbReference>
<comment type="subcellular location">
    <subcellularLocation>
        <location evidence="1">Cytoplasm</location>
    </subcellularLocation>
</comment>
<dbReference type="FunFam" id="2.60.40.10:FF:000197">
    <property type="entry name" value="Myomesin 1"/>
    <property type="match status" value="1"/>
</dbReference>
<dbReference type="FunFam" id="2.60.40.10:FF:000134">
    <property type="entry name" value="Myomesin 1"/>
    <property type="match status" value="1"/>
</dbReference>
<keyword evidence="6" id="KW-0393">Immunoglobulin domain</keyword>
<keyword evidence="2" id="KW-0787">Thick filament</keyword>
<dbReference type="PRINTS" id="PR00014">
    <property type="entry name" value="FNTYPEIII"/>
</dbReference>
<accession>A0ABD1KF14</accession>
<dbReference type="FunFam" id="2.60.40.10:FF:000222">
    <property type="entry name" value="Myomesin 1"/>
    <property type="match status" value="1"/>
</dbReference>
<dbReference type="SMART" id="SM00409">
    <property type="entry name" value="IG"/>
    <property type="match status" value="5"/>
</dbReference>
<sequence>MSVSSQKQHESSFKKTTRVVKSASQQTVKKSSRRIVRAAEVAEKVTEETQLTTLPKQAKRHYLAVDDDSHVIGYVVPVFRSSHLVARDLMEAQEEVKEEGIGYVVMKNLFTKEEDFHMRVEKKSRQVSMRESAERVALGKRMHEKEEFQKKMNADSLTHPPEFMVKPKGQTVWEGKGVTLHCTVAGWPKPRVAWYKNNVPIDAKAHPEKYTAESNYNMHSLEIKNCDFSDTAEYRASALNVKGESSSFASIVVKRFQEGEKVVAKPHGFSEEFGVTFKATIIDKFGVSFGQEGQTMSLGCTVIVYPTVKRYTPEVLWYRDNVLLKPSKWVNMHWSGEKATLTLIHLNKEDEGLYTLRVNTKSGFETHSAYIFVRDAEVEEEGFPVAPLDVKCHDANKDYVVVTWKQPAVEGSSPIVGYFIDRCELGTNHWAQCNEAPVKYARFPVTGLVEGRTYVFRVRALNRSGVSHPSRVSDPVVAMDPFDRARMRAGPSAPWTGMIKFTEEEPTVGVVPGEPTDLAVIEATKSYVVLSWKPPAQRGHEGVMYYIEKCITGSDNWQRVNTGMPSRSPRFAVFDLVEGKSYNFRVRCCNSAGVGEASEPTEATTVGDKLDLPSPPGPVVPIRNTATSVVVSWGKSKDVKHLVGYYIEVSVEGSNVWAPCNNKPVKCTRFVCHGLNTGEKLVFRVKAVNASGYSTYSPLSEVLLVKASIAVSSPPIGVKMLERLRDTMVIGWEPPVDNGGADIRGYYVDYRTVKGDVKSQWHELNTKAITGTTYKVENLKENLFYQFQVRAFNMAGISEGSLPSESLECKEWTVAVPGPPCGLHVLEVRKDSLVLLWEPPTFNGRSAVNGYYVDIKEATADDRSWVCVHDRSIQDMYKKITGLKDGTAYNLRVSARNVVGVGKPSAGLGPIVAETRPGTNEIIVDVDDDGIISLIFECAQMAEGSKFVWSKNYIEFEDSSRLTIEMSQGSSRLVFNDPSVEDLAIYSCKVTNTDASASYTLTEEGLKRLLEISFDHKFPVIPFKSEMAIELQEKGRVRFWAQVGKFTQNCQIEYVFNDNIITQGTKYTMNFDKNTGIIEMFMDSLEVTDEGTFTFNLVDGKAKGRTSLVLIGEEFAILQKKSEFERAEWVRRQGPHFVEYLGFEVTPECDVHLKCKIGNIKKETEITWFKDSLEILEGDEDAKKISAEDAVLAFNIAKISRKDAGVYEVQLRDERGQDQSRFDLTGAGYEAVMNEVFRVIANSSTQLSITSTEHGIILYSFIVYHTEELRVGWQFKDAKISHSDRVQCGVTGEQLWLKINEPTEKDKGKYGMDIFDGQSGVKRVFDLSGQAWEDAFEEFKRLKAAAIAERNRARVIGGLPDVVTIQEGKSLNLTGNVWGDPSPEVKWMKNDRELVSDEHYTLKFEAGKFASITIAAVTTADSGKYALQVKNKYGTEAMEFTVSVYFPEDEAEKKKD</sequence>
<dbReference type="CDD" id="cd00096">
    <property type="entry name" value="Ig"/>
    <property type="match status" value="1"/>
</dbReference>
<dbReference type="InterPro" id="IPR003961">
    <property type="entry name" value="FN3_dom"/>
</dbReference>
<dbReference type="InterPro" id="IPR036116">
    <property type="entry name" value="FN3_sf"/>
</dbReference>
<dbReference type="PANTHER" id="PTHR13817:SF16">
    <property type="entry name" value="MYOMESIN-1"/>
    <property type="match status" value="1"/>
</dbReference>
<dbReference type="Pfam" id="PF00041">
    <property type="entry name" value="fn3"/>
    <property type="match status" value="5"/>
</dbReference>
<gene>
    <name evidence="10" type="ORF">ACEWY4_006848</name>
</gene>
<feature type="domain" description="Fibronectin type-III" evidence="9">
    <location>
        <begin position="615"/>
        <end position="708"/>
    </location>
</feature>
<protein>
    <recommendedName>
        <fullName evidence="12">M-protein, striated muscle-like</fullName>
    </recommendedName>
</protein>
<dbReference type="FunFam" id="2.60.40.10:FF:000029">
    <property type="entry name" value="Myomesin 1"/>
    <property type="match status" value="1"/>
</dbReference>
<feature type="domain" description="Fibronectin type-III" evidence="9">
    <location>
        <begin position="386"/>
        <end position="481"/>
    </location>
</feature>
<dbReference type="FunFam" id="2.60.40.10:FF:000192">
    <property type="entry name" value="Myomesin 1"/>
    <property type="match status" value="1"/>
</dbReference>
<organism evidence="10 11">
    <name type="scientific">Coilia grayii</name>
    <name type="common">Gray's grenadier anchovy</name>
    <dbReference type="NCBI Taxonomy" id="363190"/>
    <lineage>
        <taxon>Eukaryota</taxon>
        <taxon>Metazoa</taxon>
        <taxon>Chordata</taxon>
        <taxon>Craniata</taxon>
        <taxon>Vertebrata</taxon>
        <taxon>Euteleostomi</taxon>
        <taxon>Actinopterygii</taxon>
        <taxon>Neopterygii</taxon>
        <taxon>Teleostei</taxon>
        <taxon>Clupei</taxon>
        <taxon>Clupeiformes</taxon>
        <taxon>Clupeoidei</taxon>
        <taxon>Engraulidae</taxon>
        <taxon>Coilinae</taxon>
        <taxon>Coilia</taxon>
    </lineage>
</organism>
<dbReference type="CDD" id="cd00063">
    <property type="entry name" value="FN3"/>
    <property type="match status" value="5"/>
</dbReference>
<feature type="domain" description="Fibronectin type-III" evidence="9">
    <location>
        <begin position="714"/>
        <end position="812"/>
    </location>
</feature>
<evidence type="ECO:0000256" key="7">
    <source>
        <dbReference type="SAM" id="MobiDB-lite"/>
    </source>
</evidence>
<evidence type="ECO:0000259" key="8">
    <source>
        <dbReference type="PROSITE" id="PS50835"/>
    </source>
</evidence>
<evidence type="ECO:0008006" key="12">
    <source>
        <dbReference type="Google" id="ProtNLM"/>
    </source>
</evidence>
<dbReference type="InterPro" id="IPR003599">
    <property type="entry name" value="Ig_sub"/>
</dbReference>
<evidence type="ECO:0000259" key="9">
    <source>
        <dbReference type="PROSITE" id="PS50853"/>
    </source>
</evidence>
<proteinExistence type="predicted"/>
<dbReference type="FunFam" id="2.60.40.10:FF:002172">
    <property type="entry name" value="Myomesin 1a (skelemin)"/>
    <property type="match status" value="2"/>
</dbReference>
<evidence type="ECO:0000313" key="11">
    <source>
        <dbReference type="Proteomes" id="UP001591681"/>
    </source>
</evidence>
<keyword evidence="3" id="KW-0963">Cytoplasm</keyword>
<evidence type="ECO:0000256" key="3">
    <source>
        <dbReference type="ARBA" id="ARBA00022490"/>
    </source>
</evidence>
<dbReference type="InterPro" id="IPR013783">
    <property type="entry name" value="Ig-like_fold"/>
</dbReference>
<name>A0ABD1KF14_9TELE</name>